<dbReference type="AlphaFoldDB" id="A0AAW7K5I7"/>
<dbReference type="SUPFAM" id="SSF56349">
    <property type="entry name" value="DNA breaking-rejoining enzymes"/>
    <property type="match status" value="1"/>
</dbReference>
<evidence type="ECO:0000313" key="2">
    <source>
        <dbReference type="EMBL" id="MDN0086405.1"/>
    </source>
</evidence>
<dbReference type="Proteomes" id="UP001167864">
    <property type="component" value="Unassembled WGS sequence"/>
</dbReference>
<comment type="caution">
    <text evidence="2">The sequence shown here is derived from an EMBL/GenBank/DDBJ whole genome shotgun (WGS) entry which is preliminary data.</text>
</comment>
<dbReference type="GO" id="GO:0015074">
    <property type="term" value="P:DNA integration"/>
    <property type="evidence" value="ECO:0007669"/>
    <property type="project" value="InterPro"/>
</dbReference>
<keyword evidence="1" id="KW-0233">DNA recombination</keyword>
<proteinExistence type="predicted"/>
<sequence>MKGGNIIALQRILGHANIQQTMTYAHFAPDYLQDAIALNPLSGMSTNCPHL</sequence>
<dbReference type="InterPro" id="IPR011010">
    <property type="entry name" value="DNA_brk_join_enz"/>
</dbReference>
<gene>
    <name evidence="2" type="ORF">QVN42_03180</name>
</gene>
<evidence type="ECO:0000256" key="1">
    <source>
        <dbReference type="ARBA" id="ARBA00023172"/>
    </source>
</evidence>
<protein>
    <recommendedName>
        <fullName evidence="4">Integrase</fullName>
    </recommendedName>
</protein>
<dbReference type="Gene3D" id="1.10.443.10">
    <property type="entry name" value="Intergrase catalytic core"/>
    <property type="match status" value="1"/>
</dbReference>
<name>A0AAW7K5I7_9GAMM</name>
<dbReference type="GO" id="GO:0003677">
    <property type="term" value="F:DNA binding"/>
    <property type="evidence" value="ECO:0007669"/>
    <property type="project" value="InterPro"/>
</dbReference>
<organism evidence="2 3">
    <name type="scientific">Yersinia nurmii</name>
    <dbReference type="NCBI Taxonomy" id="685706"/>
    <lineage>
        <taxon>Bacteria</taxon>
        <taxon>Pseudomonadati</taxon>
        <taxon>Pseudomonadota</taxon>
        <taxon>Gammaproteobacteria</taxon>
        <taxon>Enterobacterales</taxon>
        <taxon>Yersiniaceae</taxon>
        <taxon>Yersinia</taxon>
    </lineage>
</organism>
<reference evidence="2" key="1">
    <citation type="submission" date="2023-06" db="EMBL/GenBank/DDBJ databases">
        <authorList>
            <person name="Polev D.E."/>
            <person name="Saitova A.T."/>
            <person name="Bogumilchik E.A."/>
            <person name="Kokorina G.I."/>
            <person name="Voskresenskaia E.A."/>
        </authorList>
    </citation>
    <scope>NUCLEOTIDE SEQUENCE</scope>
    <source>
        <strain evidence="2">2145 StPb PI</strain>
    </source>
</reference>
<dbReference type="GO" id="GO:0006310">
    <property type="term" value="P:DNA recombination"/>
    <property type="evidence" value="ECO:0007669"/>
    <property type="project" value="UniProtKB-KW"/>
</dbReference>
<dbReference type="InterPro" id="IPR013762">
    <property type="entry name" value="Integrase-like_cat_sf"/>
</dbReference>
<accession>A0AAW7K5I7</accession>
<dbReference type="EMBL" id="JAUEHU010000002">
    <property type="protein sequence ID" value="MDN0086405.1"/>
    <property type="molecule type" value="Genomic_DNA"/>
</dbReference>
<evidence type="ECO:0000313" key="3">
    <source>
        <dbReference type="Proteomes" id="UP001167864"/>
    </source>
</evidence>
<evidence type="ECO:0008006" key="4">
    <source>
        <dbReference type="Google" id="ProtNLM"/>
    </source>
</evidence>